<dbReference type="WBParaSite" id="sdigi.contig169.g5583.t1">
    <property type="protein sequence ID" value="sdigi.contig169.g5583.t1"/>
    <property type="gene ID" value="sdigi.contig169.g5583"/>
</dbReference>
<name>A0A915PP22_9BILA</name>
<keyword evidence="2" id="KW-1185">Reference proteome</keyword>
<evidence type="ECO:0000256" key="1">
    <source>
        <dbReference type="SAM" id="MobiDB-lite"/>
    </source>
</evidence>
<feature type="compositionally biased region" description="Low complexity" evidence="1">
    <location>
        <begin position="71"/>
        <end position="81"/>
    </location>
</feature>
<evidence type="ECO:0000313" key="2">
    <source>
        <dbReference type="Proteomes" id="UP000887581"/>
    </source>
</evidence>
<proteinExistence type="predicted"/>
<reference evidence="3" key="1">
    <citation type="submission" date="2022-11" db="UniProtKB">
        <authorList>
            <consortium name="WormBaseParasite"/>
        </authorList>
    </citation>
    <scope>IDENTIFICATION</scope>
</reference>
<dbReference type="AlphaFoldDB" id="A0A915PP22"/>
<feature type="region of interest" description="Disordered" evidence="1">
    <location>
        <begin position="58"/>
        <end position="81"/>
    </location>
</feature>
<sequence length="111" mass="12483">MEQNDQDHISLSSLTSRNDKQLKPSNHNLFTDQANLSGSFISKNTLRPFNSPSVVLSEFDPSESDPNIKGRPLSSSLSRISPSPCSFHRRLAFSLLQEFFLNVLRTLNVAY</sequence>
<accession>A0A915PP22</accession>
<organism evidence="2 3">
    <name type="scientific">Setaria digitata</name>
    <dbReference type="NCBI Taxonomy" id="48799"/>
    <lineage>
        <taxon>Eukaryota</taxon>
        <taxon>Metazoa</taxon>
        <taxon>Ecdysozoa</taxon>
        <taxon>Nematoda</taxon>
        <taxon>Chromadorea</taxon>
        <taxon>Rhabditida</taxon>
        <taxon>Spirurina</taxon>
        <taxon>Spiruromorpha</taxon>
        <taxon>Filarioidea</taxon>
        <taxon>Setariidae</taxon>
        <taxon>Setaria</taxon>
    </lineage>
</organism>
<dbReference type="Proteomes" id="UP000887581">
    <property type="component" value="Unplaced"/>
</dbReference>
<feature type="region of interest" description="Disordered" evidence="1">
    <location>
        <begin position="1"/>
        <end position="30"/>
    </location>
</feature>
<protein>
    <submittedName>
        <fullName evidence="3">Uncharacterized protein</fullName>
    </submittedName>
</protein>
<evidence type="ECO:0000313" key="3">
    <source>
        <dbReference type="WBParaSite" id="sdigi.contig169.g5583.t1"/>
    </source>
</evidence>